<dbReference type="OrthoDB" id="8153637at2"/>
<dbReference type="InterPro" id="IPR013216">
    <property type="entry name" value="Methyltransf_11"/>
</dbReference>
<dbReference type="EMBL" id="AOLV01000012">
    <property type="protein sequence ID" value="EPX85889.1"/>
    <property type="molecule type" value="Genomic_DNA"/>
</dbReference>
<dbReference type="Gene3D" id="3.40.50.150">
    <property type="entry name" value="Vaccinia Virus protein VP39"/>
    <property type="match status" value="1"/>
</dbReference>
<evidence type="ECO:0000313" key="2">
    <source>
        <dbReference type="EMBL" id="EPX85889.1"/>
    </source>
</evidence>
<feature type="binding site" evidence="4">
    <location>
        <position position="17"/>
    </location>
    <ligand>
        <name>S-adenosyl-L-homocysteine</name>
        <dbReference type="ChEBI" id="CHEBI:57856"/>
    </ligand>
</feature>
<evidence type="ECO:0000259" key="1">
    <source>
        <dbReference type="Pfam" id="PF08241"/>
    </source>
</evidence>
<dbReference type="Pfam" id="PF08241">
    <property type="entry name" value="Methyltransf_11"/>
    <property type="match status" value="1"/>
</dbReference>
<dbReference type="InterPro" id="IPR052356">
    <property type="entry name" value="Thiol_S-MT"/>
</dbReference>
<sequence length="209" mass="23172">MEIEAVEASYRRWAPIYDRTFGAVTQRGRREAVARINAIPPGRDGVTRVLEIGVGTGLALPHYAPHIRVTGIDASEAMLERARAAHGRRPTVESLRIMDARSLDFADESFDVVAAMHVLSVVPEPRRVMAEIARVLRPGGQAVTVTHFAVEGRGARAALERAMAPLADRLGWHSDFSRAEVLSEPRLRPGEERRLPPLRLMTLLVLHRI</sequence>
<comment type="caution">
    <text evidence="2">The sequence shown here is derived from an EMBL/GenBank/DDBJ whole genome shotgun (WGS) entry which is preliminary data.</text>
</comment>
<gene>
    <name evidence="2" type="ORF">ruthe_01610</name>
</gene>
<reference evidence="4" key="2">
    <citation type="journal article" date="2024" name="Sci. Adv.">
        <title>Structural insights into phosphatidylethanolamine &lt;i&gt;N&lt;/i&gt;-methyltransferase PmtA mediating bacterial phosphatidylcholine synthesis.</title>
        <authorList>
            <person name="Salsabila S.D."/>
            <person name="Kim J."/>
        </authorList>
    </citation>
    <scope>X-RAY CRYSTALLOGRAPHY (1.46 ANGSTROMS) IN COMPLEX WITH S-ADENOSYL-L-HOMOCYSTEINE</scope>
</reference>
<feature type="binding site" evidence="4">
    <location>
        <position position="100"/>
    </location>
    <ligand>
        <name>S-adenosyl-L-homocysteine</name>
        <dbReference type="ChEBI" id="CHEBI:57856"/>
    </ligand>
</feature>
<feature type="binding site" evidence="4">
    <location>
        <position position="73"/>
    </location>
    <ligand>
        <name>S-adenosyl-L-homocysteine</name>
        <dbReference type="ChEBI" id="CHEBI:57856"/>
    </ligand>
</feature>
<organism evidence="2 3">
    <name type="scientific">Rubellimicrobium thermophilum DSM 16684</name>
    <dbReference type="NCBI Taxonomy" id="1123069"/>
    <lineage>
        <taxon>Bacteria</taxon>
        <taxon>Pseudomonadati</taxon>
        <taxon>Pseudomonadota</taxon>
        <taxon>Alphaproteobacteria</taxon>
        <taxon>Rhodobacterales</taxon>
        <taxon>Roseobacteraceae</taxon>
        <taxon>Rubellimicrobium</taxon>
    </lineage>
</organism>
<protein>
    <submittedName>
        <fullName evidence="2">Phosphatidylethanolamine N-methyltransferase/phosphatidyl-N-methylethanolamine N-methyltransferase</fullName>
        <ecNumber evidence="2">2.1.1.17</ecNumber>
        <ecNumber evidence="2">2.1.1.71</ecNumber>
    </submittedName>
</protein>
<dbReference type="SMR" id="S9SHS0"/>
<dbReference type="RefSeq" id="WP_021097699.1">
    <property type="nucleotide sequence ID" value="NZ_KE557320.1"/>
</dbReference>
<dbReference type="EC" id="2.1.1.17" evidence="2"/>
<dbReference type="GO" id="GO:0004608">
    <property type="term" value="F:phosphatidylethanolamine N-methyltransferase activity"/>
    <property type="evidence" value="ECO:0007669"/>
    <property type="project" value="UniProtKB-EC"/>
</dbReference>
<keyword evidence="2" id="KW-0808">Transferase</keyword>
<accession>S9SHS0</accession>
<keyword evidence="3" id="KW-1185">Reference proteome</keyword>
<keyword evidence="2" id="KW-0489">Methyltransferase</keyword>
<dbReference type="PANTHER" id="PTHR45036">
    <property type="entry name" value="METHYLTRANSFERASE LIKE 7B"/>
    <property type="match status" value="1"/>
</dbReference>
<feature type="binding site" evidence="4">
    <location>
        <position position="99"/>
    </location>
    <ligand>
        <name>S-adenosyl-L-homocysteine</name>
        <dbReference type="ChEBI" id="CHEBI:57856"/>
    </ligand>
</feature>
<dbReference type="SUPFAM" id="SSF53335">
    <property type="entry name" value="S-adenosyl-L-methionine-dependent methyltransferases"/>
    <property type="match status" value="1"/>
</dbReference>
<evidence type="ECO:0000313" key="3">
    <source>
        <dbReference type="Proteomes" id="UP000015346"/>
    </source>
</evidence>
<dbReference type="HOGENOM" id="CLU_037990_7_0_5"/>
<dbReference type="GO" id="GO:0032259">
    <property type="term" value="P:methylation"/>
    <property type="evidence" value="ECO:0007669"/>
    <property type="project" value="UniProtKB-KW"/>
</dbReference>
<dbReference type="CDD" id="cd02440">
    <property type="entry name" value="AdoMet_MTases"/>
    <property type="match status" value="1"/>
</dbReference>
<dbReference type="EC" id="2.1.1.71" evidence="2"/>
<dbReference type="STRING" id="1123069.ruthe_01610"/>
<dbReference type="PANTHER" id="PTHR45036:SF1">
    <property type="entry name" value="METHYLTRANSFERASE LIKE 7A"/>
    <property type="match status" value="1"/>
</dbReference>
<dbReference type="GO" id="GO:0000773">
    <property type="term" value="F:phosphatidyl-N-methylethanolamine N-methyltransferase activity"/>
    <property type="evidence" value="ECO:0007669"/>
    <property type="project" value="UniProtKB-EC"/>
</dbReference>
<dbReference type="Proteomes" id="UP000015346">
    <property type="component" value="Unassembled WGS sequence"/>
</dbReference>
<proteinExistence type="evidence at protein level"/>
<keyword evidence="4" id="KW-0002">3D-structure</keyword>
<reference evidence="2 3" key="1">
    <citation type="journal article" date="2013" name="Stand. Genomic Sci.">
        <title>Genome sequence of the reddish-pigmented Rubellimicrobium thermophilum type strain (DSM 16684(T)), a member of the Roseobacter clade.</title>
        <authorList>
            <person name="Fiebig A."/>
            <person name="Riedel T."/>
            <person name="Gronow S."/>
            <person name="Petersen J."/>
            <person name="Klenk H.P."/>
            <person name="Goker M."/>
        </authorList>
    </citation>
    <scope>NUCLEOTIDE SEQUENCE [LARGE SCALE GENOMIC DNA]</scope>
    <source>
        <strain evidence="2 3">DSM 16684</strain>
    </source>
</reference>
<dbReference type="InterPro" id="IPR029063">
    <property type="entry name" value="SAM-dependent_MTases_sf"/>
</dbReference>
<dbReference type="PATRIC" id="fig|1123069.3.peg.1578"/>
<feature type="domain" description="Methyltransferase type 11" evidence="1">
    <location>
        <begin position="50"/>
        <end position="143"/>
    </location>
</feature>
<evidence type="ECO:0007829" key="4">
    <source>
        <dbReference type="PDB" id="8YS9"/>
    </source>
</evidence>
<feature type="binding site" evidence="4">
    <location>
        <position position="29"/>
    </location>
    <ligand>
        <name>S-adenosyl-L-homocysteine</name>
        <dbReference type="ChEBI" id="CHEBI:57856"/>
    </ligand>
</feature>
<name>S9SHS0_9RHOB</name>
<dbReference type="AlphaFoldDB" id="S9SHS0"/>
<dbReference type="PDB" id="8YS9">
    <property type="method" value="X-ray"/>
    <property type="resolution" value="1.46 A"/>
    <property type="chains" value="A/B=1-209"/>
</dbReference>